<feature type="transmembrane region" description="Helical" evidence="1">
    <location>
        <begin position="6"/>
        <end position="28"/>
    </location>
</feature>
<comment type="caution">
    <text evidence="3">The sequence shown here is derived from an EMBL/GenBank/DDBJ whole genome shotgun (WGS) entry which is preliminary data.</text>
</comment>
<dbReference type="InterPro" id="IPR021994">
    <property type="entry name" value="DUF3592"/>
</dbReference>
<gene>
    <name evidence="3" type="ORF">ACFQ11_08630</name>
</gene>
<evidence type="ECO:0000259" key="2">
    <source>
        <dbReference type="Pfam" id="PF12158"/>
    </source>
</evidence>
<keyword evidence="4" id="KW-1185">Reference proteome</keyword>
<organism evidence="3 4">
    <name type="scientific">Actinomadura sediminis</name>
    <dbReference type="NCBI Taxonomy" id="1038904"/>
    <lineage>
        <taxon>Bacteria</taxon>
        <taxon>Bacillati</taxon>
        <taxon>Actinomycetota</taxon>
        <taxon>Actinomycetes</taxon>
        <taxon>Streptosporangiales</taxon>
        <taxon>Thermomonosporaceae</taxon>
        <taxon>Actinomadura</taxon>
    </lineage>
</organism>
<protein>
    <submittedName>
        <fullName evidence="3">DUF3592 domain-containing protein</fullName>
    </submittedName>
</protein>
<keyword evidence="1" id="KW-1133">Transmembrane helix</keyword>
<dbReference type="Proteomes" id="UP001596972">
    <property type="component" value="Unassembled WGS sequence"/>
</dbReference>
<dbReference type="EMBL" id="JBHTJA010000011">
    <property type="protein sequence ID" value="MFD0900451.1"/>
    <property type="molecule type" value="Genomic_DNA"/>
</dbReference>
<dbReference type="Pfam" id="PF12158">
    <property type="entry name" value="DUF3592"/>
    <property type="match status" value="1"/>
</dbReference>
<evidence type="ECO:0000313" key="3">
    <source>
        <dbReference type="EMBL" id="MFD0900451.1"/>
    </source>
</evidence>
<reference evidence="4" key="1">
    <citation type="journal article" date="2019" name="Int. J. Syst. Evol. Microbiol.">
        <title>The Global Catalogue of Microorganisms (GCM) 10K type strain sequencing project: providing services to taxonomists for standard genome sequencing and annotation.</title>
        <authorList>
            <consortium name="The Broad Institute Genomics Platform"/>
            <consortium name="The Broad Institute Genome Sequencing Center for Infectious Disease"/>
            <person name="Wu L."/>
            <person name="Ma J."/>
        </authorList>
    </citation>
    <scope>NUCLEOTIDE SEQUENCE [LARGE SCALE GENOMIC DNA]</scope>
    <source>
        <strain evidence="4">JCM 31202</strain>
    </source>
</reference>
<evidence type="ECO:0000313" key="4">
    <source>
        <dbReference type="Proteomes" id="UP001596972"/>
    </source>
</evidence>
<dbReference type="RefSeq" id="WP_378297454.1">
    <property type="nucleotide sequence ID" value="NZ_JBHTJA010000011.1"/>
</dbReference>
<proteinExistence type="predicted"/>
<name>A0ABW3EN75_9ACTN</name>
<evidence type="ECO:0000256" key="1">
    <source>
        <dbReference type="SAM" id="Phobius"/>
    </source>
</evidence>
<sequence>MDLSSGPGLVALRLVGVAGLLTAAWLLLRPWTRLRRTGRRTTGTVVGHRTTGPPREPVHAPVFRFTTGDGRTVEAVASVSAARATRVGREIRVVYDPSDPEGTAEPVGSHRQSVAVGLLCAVVGTGLLVHTVTEALS</sequence>
<keyword evidence="1" id="KW-0472">Membrane</keyword>
<accession>A0ABW3EN75</accession>
<feature type="domain" description="DUF3592" evidence="2">
    <location>
        <begin position="41"/>
        <end position="101"/>
    </location>
</feature>
<keyword evidence="1" id="KW-0812">Transmembrane</keyword>